<evidence type="ECO:0000259" key="4">
    <source>
        <dbReference type="PROSITE" id="PS51910"/>
    </source>
</evidence>
<proteinExistence type="predicted"/>
<feature type="compositionally biased region" description="Acidic residues" evidence="2">
    <location>
        <begin position="774"/>
        <end position="789"/>
    </location>
</feature>
<dbReference type="CDD" id="cd06543">
    <property type="entry name" value="GH18_PF-ChiA-like"/>
    <property type="match status" value="3"/>
</dbReference>
<dbReference type="Gene3D" id="3.20.20.80">
    <property type="entry name" value="Glycosidases"/>
    <property type="match status" value="3"/>
</dbReference>
<evidence type="ECO:0000256" key="3">
    <source>
        <dbReference type="SAM" id="SignalP"/>
    </source>
</evidence>
<dbReference type="AlphaFoldDB" id="A0AAD5TMK9"/>
<accession>A0AAD5TMK9</accession>
<dbReference type="InterPro" id="IPR052750">
    <property type="entry name" value="GH18_Chitinase"/>
</dbReference>
<feature type="compositionally biased region" description="Basic residues" evidence="2">
    <location>
        <begin position="757"/>
        <end position="767"/>
    </location>
</feature>
<feature type="signal peptide" evidence="3">
    <location>
        <begin position="1"/>
        <end position="25"/>
    </location>
</feature>
<gene>
    <name evidence="5" type="ORF">HDU87_001642</name>
</gene>
<dbReference type="SUPFAM" id="SSF51445">
    <property type="entry name" value="(Trans)glycosidases"/>
    <property type="match status" value="3"/>
</dbReference>
<dbReference type="GO" id="GO:0004553">
    <property type="term" value="F:hydrolase activity, hydrolyzing O-glycosyl compounds"/>
    <property type="evidence" value="ECO:0007669"/>
    <property type="project" value="InterPro"/>
</dbReference>
<dbReference type="Gene3D" id="2.10.10.20">
    <property type="entry name" value="Carbohydrate-binding module superfamily 5/12"/>
    <property type="match status" value="1"/>
</dbReference>
<dbReference type="PANTHER" id="PTHR42976:SF1">
    <property type="entry name" value="GH18 DOMAIN-CONTAINING PROTEIN-RELATED"/>
    <property type="match status" value="1"/>
</dbReference>
<feature type="region of interest" description="Disordered" evidence="2">
    <location>
        <begin position="819"/>
        <end position="845"/>
    </location>
</feature>
<dbReference type="Pfam" id="PF02839">
    <property type="entry name" value="CBM_5_12"/>
    <property type="match status" value="1"/>
</dbReference>
<dbReference type="GO" id="GO:0005576">
    <property type="term" value="C:extracellular region"/>
    <property type="evidence" value="ECO:0007669"/>
    <property type="project" value="InterPro"/>
</dbReference>
<reference evidence="5" key="1">
    <citation type="submission" date="2020-05" db="EMBL/GenBank/DDBJ databases">
        <title>Phylogenomic resolution of chytrid fungi.</title>
        <authorList>
            <person name="Stajich J.E."/>
            <person name="Amses K."/>
            <person name="Simmons R."/>
            <person name="Seto K."/>
            <person name="Myers J."/>
            <person name="Bonds A."/>
            <person name="Quandt C.A."/>
            <person name="Barry K."/>
            <person name="Liu P."/>
            <person name="Grigoriev I."/>
            <person name="Longcore J.E."/>
            <person name="James T.Y."/>
        </authorList>
    </citation>
    <scope>NUCLEOTIDE SEQUENCE</scope>
    <source>
        <strain evidence="5">JEL0379</strain>
    </source>
</reference>
<protein>
    <recommendedName>
        <fullName evidence="4">GH18 domain-containing protein</fullName>
    </recommendedName>
</protein>
<dbReference type="InterPro" id="IPR036573">
    <property type="entry name" value="CBM_sf_5/12"/>
</dbReference>
<evidence type="ECO:0000313" key="6">
    <source>
        <dbReference type="Proteomes" id="UP001212152"/>
    </source>
</evidence>
<name>A0AAD5TMK9_9FUNG</name>
<keyword evidence="3" id="KW-0732">Signal</keyword>
<feature type="region of interest" description="Disordered" evidence="2">
    <location>
        <begin position="732"/>
        <end position="789"/>
    </location>
</feature>
<dbReference type="GO" id="GO:0005975">
    <property type="term" value="P:carbohydrate metabolic process"/>
    <property type="evidence" value="ECO:0007669"/>
    <property type="project" value="InterPro"/>
</dbReference>
<dbReference type="InterPro" id="IPR001223">
    <property type="entry name" value="Glyco_hydro18_cat"/>
</dbReference>
<dbReference type="PANTHER" id="PTHR42976">
    <property type="entry name" value="BIFUNCTIONAL CHITINASE/LYSOZYME-RELATED"/>
    <property type="match status" value="1"/>
</dbReference>
<keyword evidence="6" id="KW-1185">Reference proteome</keyword>
<evidence type="ECO:0000313" key="5">
    <source>
        <dbReference type="EMBL" id="KAJ3180994.1"/>
    </source>
</evidence>
<comment type="caution">
    <text evidence="5">The sequence shown here is derived from an EMBL/GenBank/DDBJ whole genome shotgun (WGS) entry which is preliminary data.</text>
</comment>
<feature type="domain" description="GH18" evidence="4">
    <location>
        <begin position="118"/>
        <end position="399"/>
    </location>
</feature>
<dbReference type="GO" id="GO:0030246">
    <property type="term" value="F:carbohydrate binding"/>
    <property type="evidence" value="ECO:0007669"/>
    <property type="project" value="InterPro"/>
</dbReference>
<evidence type="ECO:0000256" key="1">
    <source>
        <dbReference type="ARBA" id="ARBA00022801"/>
    </source>
</evidence>
<dbReference type="Proteomes" id="UP001212152">
    <property type="component" value="Unassembled WGS sequence"/>
</dbReference>
<dbReference type="SUPFAM" id="SSF51055">
    <property type="entry name" value="Carbohydrate binding domain"/>
    <property type="match status" value="1"/>
</dbReference>
<dbReference type="InterPro" id="IPR003610">
    <property type="entry name" value="CBM5/12"/>
</dbReference>
<dbReference type="CDD" id="cd12214">
    <property type="entry name" value="ChiA1_BD"/>
    <property type="match status" value="1"/>
</dbReference>
<dbReference type="PROSITE" id="PS51910">
    <property type="entry name" value="GH18_2"/>
    <property type="match status" value="1"/>
</dbReference>
<evidence type="ECO:0000256" key="2">
    <source>
        <dbReference type="SAM" id="MobiDB-lite"/>
    </source>
</evidence>
<dbReference type="InterPro" id="IPR017853">
    <property type="entry name" value="GH"/>
</dbReference>
<feature type="chain" id="PRO_5042085361" description="GH18 domain-containing protein" evidence="3">
    <location>
        <begin position="26"/>
        <end position="1148"/>
    </location>
</feature>
<keyword evidence="1" id="KW-0378">Hydrolase</keyword>
<organism evidence="5 6">
    <name type="scientific">Geranomyces variabilis</name>
    <dbReference type="NCBI Taxonomy" id="109894"/>
    <lineage>
        <taxon>Eukaryota</taxon>
        <taxon>Fungi</taxon>
        <taxon>Fungi incertae sedis</taxon>
        <taxon>Chytridiomycota</taxon>
        <taxon>Chytridiomycota incertae sedis</taxon>
        <taxon>Chytridiomycetes</taxon>
        <taxon>Spizellomycetales</taxon>
        <taxon>Powellomycetaceae</taxon>
        <taxon>Geranomyces</taxon>
    </lineage>
</organism>
<sequence length="1148" mass="119367">MRFATLQKAFLATLIVLCAFSAVLSAPATKAANGDYNWAVGVTYTAGQVVDYNGNRYKVVVNHVSQADWYPGCCAVLWSLVGALGGTAAPAGGAAVSGGTVAGAVTAPATPGGTWGAKIFAPYVDVMLWPTLDVSTVHAATGIKHFTLAFIFAGGDGSPTWGGITPMSQNFYLDIINKLRAAGGDVIVSFGGANGLELAQANTDAAALQAKYQAVINQYQLTWIDFDIEGPAVLDKPSVDRRNKVLAALQKANPKLTISYTLPALPTGLTSDGVYLLQSAAKAGFSPKVINIMAMDYGAGAAPNGATGMGGYAIAAAQATYAQAQAAGLKSAQIGVTPMIGVNDVQGEVFRVADATQLATWAATTPWMAEIAMWSLNRDTSKSGALYASSQVKQADYDFSKAFIAFESGKAVLTASSSTAATTAGKIAARDSGSVWGSRTFAPYVDVTGWPTLDISAVAQTTGANYFTLAFVVADSANDPAWGGVTKTSSGFYLDILTKLRTMGGDAIISFGGASGQELAIPITNVKTLTAQYQSVIDAYAATWIDFDIEGSAISDTAANDRRNQAITALQAANPNLKVGFTVAVMPNGLDTTVLALLESAAKYSTKIDVLNIMAMDYGPGAAPNGGTGMGDYAIAAAQETYSQLQSAGFGNTKVGITPMIGQNDVQGEIFRLADAKALVAWASGQSWVGEIAMWSVNRDTSVQGALYASSQITQDDYDFCNIFKAFNQGGVSTGQLPPSTATGSGTTGGSSGTTTKPKKKKKKSGKAARDVPSAEDEAELEAENSENEVDAAVADAVNALPDLPPWTFLDIPVPPARVAGGAKQPQPTLIQAPSRRAASASTPKLGKSLTWNAKTFAPYVDVTAWPTFDIVAAAKTAGVRYFALGFITADKSGAPSWGGYNKVSSGFMADAINTLRTQYHGDVIVSFGGAAGKELALKAKNVAGLVTLYQSVIDAYKITWADFDIEGSTLTNVKVNDMRNKALAIIKANNPGLIVSFTLPTEIAGLTDEAVALLKNAATNKLGVDVLNIMAMDYDPATCPGTTCLSNMGQNSIKAATAAHATLSSLGFSTTKVGITPMIGVNDISGEIFTLNNAQEMVSFALKNNWVAFLGFWSANRDNKVKASDLSVSSGITQGDWGFCNILSVFS</sequence>
<dbReference type="EMBL" id="JADGJQ010000014">
    <property type="protein sequence ID" value="KAJ3180994.1"/>
    <property type="molecule type" value="Genomic_DNA"/>
</dbReference>